<dbReference type="PANTHER" id="PTHR11439">
    <property type="entry name" value="GAG-POL-RELATED RETROTRANSPOSON"/>
    <property type="match status" value="1"/>
</dbReference>
<dbReference type="CDD" id="cd09272">
    <property type="entry name" value="RNase_HI_RT_Ty1"/>
    <property type="match status" value="1"/>
</dbReference>
<dbReference type="PANTHER" id="PTHR11439:SF502">
    <property type="entry name" value="SECRETED RXLR EFFECTOR PROTEIN 161-LIKE"/>
    <property type="match status" value="1"/>
</dbReference>
<dbReference type="GO" id="GO:0016301">
    <property type="term" value="F:kinase activity"/>
    <property type="evidence" value="ECO:0007669"/>
    <property type="project" value="UniProtKB-KW"/>
</dbReference>
<protein>
    <submittedName>
        <fullName evidence="1">Cysteine-rich RLK (RECEPTOR-like protein kinase) 8 isoform 1</fullName>
    </submittedName>
</protein>
<dbReference type="EMBL" id="CM001882">
    <property type="protein sequence ID" value="EOY04256.1"/>
    <property type="molecule type" value="Genomic_DNA"/>
</dbReference>
<keyword evidence="2" id="KW-1185">Reference proteome</keyword>
<proteinExistence type="predicted"/>
<dbReference type="Gramene" id="EOY04256">
    <property type="protein sequence ID" value="EOY04256"/>
    <property type="gene ID" value="TCM_019513"/>
</dbReference>
<dbReference type="AlphaFoldDB" id="A0A061EHC1"/>
<keyword evidence="1" id="KW-0808">Transferase</keyword>
<name>A0A061EHC1_THECC</name>
<sequence length="207" mass="23592">MFSASLLSRFMQNPTQTHFAAAKRVLRYIRGTVECRLKFTRKDCHDLIGYSDNDWAEDTDDSKSTRGYCFSFGSGIFSWNSKKQEVVAQSSAEVEYIAAAAATNHAIWLRKVLQDLGFEQVKGTILFIDNKSAISIAQNPVQYGRTKHIKVKYHAIRDAIKYEKIEVKHCGTDIQLADIFTKSLGKDKFMFLRSELRICSLNTKEVC</sequence>
<keyword evidence="1" id="KW-0418">Kinase</keyword>
<evidence type="ECO:0000313" key="2">
    <source>
        <dbReference type="Proteomes" id="UP000026915"/>
    </source>
</evidence>
<accession>A0A061EHC1</accession>
<evidence type="ECO:0000313" key="1">
    <source>
        <dbReference type="EMBL" id="EOY04256.1"/>
    </source>
</evidence>
<organism evidence="1 2">
    <name type="scientific">Theobroma cacao</name>
    <name type="common">Cacao</name>
    <name type="synonym">Cocoa</name>
    <dbReference type="NCBI Taxonomy" id="3641"/>
    <lineage>
        <taxon>Eukaryota</taxon>
        <taxon>Viridiplantae</taxon>
        <taxon>Streptophyta</taxon>
        <taxon>Embryophyta</taxon>
        <taxon>Tracheophyta</taxon>
        <taxon>Spermatophyta</taxon>
        <taxon>Magnoliopsida</taxon>
        <taxon>eudicotyledons</taxon>
        <taxon>Gunneridae</taxon>
        <taxon>Pentapetalae</taxon>
        <taxon>rosids</taxon>
        <taxon>malvids</taxon>
        <taxon>Malvales</taxon>
        <taxon>Malvaceae</taxon>
        <taxon>Byttnerioideae</taxon>
        <taxon>Theobroma</taxon>
    </lineage>
</organism>
<gene>
    <name evidence="1" type="ORF">TCM_019513</name>
</gene>
<dbReference type="Proteomes" id="UP000026915">
    <property type="component" value="Chromosome 4"/>
</dbReference>
<reference evidence="1 2" key="1">
    <citation type="journal article" date="2013" name="Genome Biol.">
        <title>The genome sequence of the most widely cultivated cacao type and its use to identify candidate genes regulating pod color.</title>
        <authorList>
            <person name="Motamayor J.C."/>
            <person name="Mockaitis K."/>
            <person name="Schmutz J."/>
            <person name="Haiminen N."/>
            <person name="Iii D.L."/>
            <person name="Cornejo O."/>
            <person name="Findley S.D."/>
            <person name="Zheng P."/>
            <person name="Utro F."/>
            <person name="Royaert S."/>
            <person name="Saski C."/>
            <person name="Jenkins J."/>
            <person name="Podicheti R."/>
            <person name="Zhao M."/>
            <person name="Scheffler B.E."/>
            <person name="Stack J.C."/>
            <person name="Feltus F.A."/>
            <person name="Mustiga G.M."/>
            <person name="Amores F."/>
            <person name="Phillips W."/>
            <person name="Marelli J.P."/>
            <person name="May G.D."/>
            <person name="Shapiro H."/>
            <person name="Ma J."/>
            <person name="Bustamante C.D."/>
            <person name="Schnell R.J."/>
            <person name="Main D."/>
            <person name="Gilbert D."/>
            <person name="Parida L."/>
            <person name="Kuhn D.N."/>
        </authorList>
    </citation>
    <scope>NUCLEOTIDE SEQUENCE [LARGE SCALE GENOMIC DNA]</scope>
    <source>
        <strain evidence="2">cv. Matina 1-6</strain>
    </source>
</reference>
<dbReference type="HOGENOM" id="CLU_001650_6_2_1"/>